<evidence type="ECO:0000313" key="10">
    <source>
        <dbReference type="EMBL" id="ASO19673.1"/>
    </source>
</evidence>
<gene>
    <name evidence="10" type="ORF">AHOG_10150</name>
</gene>
<dbReference type="PANTHER" id="PTHR34979:SF1">
    <property type="entry name" value="INNER MEMBRANE PROTEIN YGAZ"/>
    <property type="match status" value="1"/>
</dbReference>
<dbReference type="PANTHER" id="PTHR34979">
    <property type="entry name" value="INNER MEMBRANE PROTEIN YGAZ"/>
    <property type="match status" value="1"/>
</dbReference>
<dbReference type="InterPro" id="IPR011606">
    <property type="entry name" value="Brnchd-chn_aa_trnsp_permease"/>
</dbReference>
<evidence type="ECO:0000256" key="9">
    <source>
        <dbReference type="SAM" id="Phobius"/>
    </source>
</evidence>
<dbReference type="EMBL" id="CP022521">
    <property type="protein sequence ID" value="ASO19673.1"/>
    <property type="molecule type" value="Genomic_DNA"/>
</dbReference>
<proteinExistence type="inferred from homology"/>
<dbReference type="AlphaFoldDB" id="A0A221W1W0"/>
<keyword evidence="4" id="KW-1003">Cell membrane</keyword>
<evidence type="ECO:0000256" key="1">
    <source>
        <dbReference type="ARBA" id="ARBA00004651"/>
    </source>
</evidence>
<keyword evidence="5 9" id="KW-0812">Transmembrane</keyword>
<evidence type="ECO:0000256" key="2">
    <source>
        <dbReference type="ARBA" id="ARBA00010735"/>
    </source>
</evidence>
<dbReference type="OrthoDB" id="5195391at2"/>
<accession>A0A221W1W0</accession>
<name>A0A221W1W0_9PSEU</name>
<evidence type="ECO:0000313" key="11">
    <source>
        <dbReference type="Proteomes" id="UP000204221"/>
    </source>
</evidence>
<evidence type="ECO:0000256" key="6">
    <source>
        <dbReference type="ARBA" id="ARBA00022989"/>
    </source>
</evidence>
<dbReference type="GO" id="GO:0005886">
    <property type="term" value="C:plasma membrane"/>
    <property type="evidence" value="ECO:0007669"/>
    <property type="project" value="UniProtKB-SubCell"/>
</dbReference>
<feature type="transmembrane region" description="Helical" evidence="9">
    <location>
        <begin position="158"/>
        <end position="176"/>
    </location>
</feature>
<evidence type="ECO:0000256" key="7">
    <source>
        <dbReference type="ARBA" id="ARBA00023136"/>
    </source>
</evidence>
<keyword evidence="11" id="KW-1185">Reference proteome</keyword>
<sequence>MSSIWRTIDRALLRDVGALAAAIAVVGASFGAVAVAAGLSMWAALVMSLVVFAGGAQFMVVGVLAAGGGAVAAVVAGLLLNLRHLPFGLALGDTMGRGLLAKLVGSHILIDESVAFAMAQRDPERARAAFWVSGVAAFLTWNPAVVLGAMAGEALGDTSVYGVDAAFPAALVALVLPSLRVAATRRAALVGALVAVAATPVLPAGMPVLLALVGVVFALPLPRWARRAEGECEPVQADPPSGSMPNPSEVAAVPASTPAGPDGTSAAGGGQSATVGPPIVTDQAGTTGPAAGAGTRAQAGQAGPGAESHRTPGADTAASPPGSRGGRPNSETGCDRRARPVAEAGRRRTDADEETPCP</sequence>
<feature type="region of interest" description="Disordered" evidence="8">
    <location>
        <begin position="232"/>
        <end position="358"/>
    </location>
</feature>
<feature type="transmembrane region" description="Helical" evidence="9">
    <location>
        <begin position="188"/>
        <end position="219"/>
    </location>
</feature>
<feature type="transmembrane region" description="Helical" evidence="9">
    <location>
        <begin position="128"/>
        <end position="152"/>
    </location>
</feature>
<organism evidence="10 11">
    <name type="scientific">Actinoalloteichus hoggarensis</name>
    <dbReference type="NCBI Taxonomy" id="1470176"/>
    <lineage>
        <taxon>Bacteria</taxon>
        <taxon>Bacillati</taxon>
        <taxon>Actinomycetota</taxon>
        <taxon>Actinomycetes</taxon>
        <taxon>Pseudonocardiales</taxon>
        <taxon>Pseudonocardiaceae</taxon>
        <taxon>Actinoalloteichus</taxon>
    </lineage>
</organism>
<keyword evidence="3" id="KW-0813">Transport</keyword>
<reference evidence="10 11" key="1">
    <citation type="submission" date="2017-07" db="EMBL/GenBank/DDBJ databases">
        <title>Complete genome sequence of Actinoalloteichus hoggarensis DSM 45943, type strain of Actinoalloteichus hoggarensis.</title>
        <authorList>
            <person name="Ruckert C."/>
            <person name="Nouioui I."/>
            <person name="Willmese J."/>
            <person name="van Wezel G."/>
            <person name="Klenk H.-P."/>
            <person name="Kalinowski J."/>
            <person name="Zotchev S.B."/>
        </authorList>
    </citation>
    <scope>NUCLEOTIDE SEQUENCE [LARGE SCALE GENOMIC DNA]</scope>
    <source>
        <strain evidence="10 11">DSM 45943</strain>
    </source>
</reference>
<evidence type="ECO:0000256" key="4">
    <source>
        <dbReference type="ARBA" id="ARBA00022475"/>
    </source>
</evidence>
<feature type="compositionally biased region" description="Basic and acidic residues" evidence="8">
    <location>
        <begin position="333"/>
        <end position="350"/>
    </location>
</feature>
<protein>
    <submittedName>
        <fullName evidence="10">AzlC protein</fullName>
    </submittedName>
</protein>
<dbReference type="Pfam" id="PF03591">
    <property type="entry name" value="AzlC"/>
    <property type="match status" value="1"/>
</dbReference>
<evidence type="ECO:0000256" key="3">
    <source>
        <dbReference type="ARBA" id="ARBA00022448"/>
    </source>
</evidence>
<keyword evidence="6 9" id="KW-1133">Transmembrane helix</keyword>
<dbReference type="GO" id="GO:1903785">
    <property type="term" value="P:L-valine transmembrane transport"/>
    <property type="evidence" value="ECO:0007669"/>
    <property type="project" value="TreeGrafter"/>
</dbReference>
<comment type="subcellular location">
    <subcellularLocation>
        <location evidence="1">Cell membrane</location>
        <topology evidence="1">Multi-pass membrane protein</topology>
    </subcellularLocation>
</comment>
<feature type="compositionally biased region" description="Low complexity" evidence="8">
    <location>
        <begin position="283"/>
        <end position="306"/>
    </location>
</feature>
<keyword evidence="7 9" id="KW-0472">Membrane</keyword>
<feature type="transmembrane region" description="Helical" evidence="9">
    <location>
        <begin position="58"/>
        <end position="80"/>
    </location>
</feature>
<dbReference type="KEGG" id="ahg:AHOG_10150"/>
<evidence type="ECO:0000256" key="8">
    <source>
        <dbReference type="SAM" id="MobiDB-lite"/>
    </source>
</evidence>
<evidence type="ECO:0000256" key="5">
    <source>
        <dbReference type="ARBA" id="ARBA00022692"/>
    </source>
</evidence>
<dbReference type="Proteomes" id="UP000204221">
    <property type="component" value="Chromosome"/>
</dbReference>
<feature type="transmembrane region" description="Helical" evidence="9">
    <location>
        <begin position="21"/>
        <end position="52"/>
    </location>
</feature>
<comment type="similarity">
    <text evidence="2">Belongs to the AzlC family.</text>
</comment>
<dbReference type="RefSeq" id="WP_093941140.1">
    <property type="nucleotide sequence ID" value="NZ_CP022521.1"/>
</dbReference>